<organism evidence="2 3">
    <name type="scientific">Paractinoplanes aksuensis</name>
    <dbReference type="NCBI Taxonomy" id="2939490"/>
    <lineage>
        <taxon>Bacteria</taxon>
        <taxon>Bacillati</taxon>
        <taxon>Actinomycetota</taxon>
        <taxon>Actinomycetes</taxon>
        <taxon>Micromonosporales</taxon>
        <taxon>Micromonosporaceae</taxon>
        <taxon>Paractinoplanes</taxon>
    </lineage>
</organism>
<dbReference type="EMBL" id="JAMYJR010000056">
    <property type="protein sequence ID" value="MCO8277323.1"/>
    <property type="molecule type" value="Genomic_DNA"/>
</dbReference>
<evidence type="ECO:0000313" key="2">
    <source>
        <dbReference type="EMBL" id="MCO8277323.1"/>
    </source>
</evidence>
<dbReference type="InterPro" id="IPR036628">
    <property type="entry name" value="Clp_N_dom_sf"/>
</dbReference>
<dbReference type="GO" id="GO:0008233">
    <property type="term" value="F:peptidase activity"/>
    <property type="evidence" value="ECO:0007669"/>
    <property type="project" value="UniProtKB-KW"/>
</dbReference>
<proteinExistence type="predicted"/>
<feature type="region of interest" description="Disordered" evidence="1">
    <location>
        <begin position="61"/>
        <end position="98"/>
    </location>
</feature>
<gene>
    <name evidence="2" type="ORF">M1L60_42780</name>
</gene>
<name>A0ABT1E2G4_9ACTN</name>
<keyword evidence="2" id="KW-0378">Hydrolase</keyword>
<evidence type="ECO:0000256" key="1">
    <source>
        <dbReference type="SAM" id="MobiDB-lite"/>
    </source>
</evidence>
<dbReference type="Gene3D" id="1.10.1780.10">
    <property type="entry name" value="Clp, N-terminal domain"/>
    <property type="match status" value="1"/>
</dbReference>
<feature type="compositionally biased region" description="Low complexity" evidence="1">
    <location>
        <begin position="67"/>
        <end position="76"/>
    </location>
</feature>
<keyword evidence="3" id="KW-1185">Reference proteome</keyword>
<dbReference type="RefSeq" id="WP_253243342.1">
    <property type="nucleotide sequence ID" value="NZ_JAMYJR010000056.1"/>
</dbReference>
<keyword evidence="2" id="KW-0645">Protease</keyword>
<protein>
    <submittedName>
        <fullName evidence="2">Clp protease N-terminal domain-containing protein</fullName>
    </submittedName>
</protein>
<sequence length="317" mass="33897">MTFTVGDKLTETLSRARAAADGPIGTGHLLFSLAYDKEVTPLLDAFDITSTVVLTVLRNPGRPPAGPDAGPVVDPDAASDRGPSDGHTVVRGTDDRAAPVSAPAAAALRDAEDSPSALLAAVLTDPTAEACAVLRDCGLDPAEVRQAALDNRVPQRPDKLAPELRPARDALLGRVRYRGRGFRDRLLFSVLARKVNHAGRPVLWTRLEADEQARRQNRPTTTDDILLALLVTHEVATAYPHLSATATPLYTGAATLRAEGITHTRVRATTVEGPDAVPPSKILVPGPHWTEDTQTLLDRLTAHPGNRATRLLTTLRH</sequence>
<dbReference type="Proteomes" id="UP001523369">
    <property type="component" value="Unassembled WGS sequence"/>
</dbReference>
<dbReference type="GO" id="GO:0006508">
    <property type="term" value="P:proteolysis"/>
    <property type="evidence" value="ECO:0007669"/>
    <property type="project" value="UniProtKB-KW"/>
</dbReference>
<comment type="caution">
    <text evidence="2">The sequence shown here is derived from an EMBL/GenBank/DDBJ whole genome shotgun (WGS) entry which is preliminary data.</text>
</comment>
<reference evidence="2 3" key="1">
    <citation type="submission" date="2022-06" db="EMBL/GenBank/DDBJ databases">
        <title>New Species of the Genus Actinoplanes, ActinopZanes ferrugineus.</title>
        <authorList>
            <person name="Ding P."/>
        </authorList>
    </citation>
    <scope>NUCLEOTIDE SEQUENCE [LARGE SCALE GENOMIC DNA]</scope>
    <source>
        <strain evidence="2 3">TRM88003</strain>
    </source>
</reference>
<evidence type="ECO:0000313" key="3">
    <source>
        <dbReference type="Proteomes" id="UP001523369"/>
    </source>
</evidence>
<accession>A0ABT1E2G4</accession>